<feature type="transmembrane region" description="Helical" evidence="6">
    <location>
        <begin position="308"/>
        <end position="329"/>
    </location>
</feature>
<feature type="transmembrane region" description="Helical" evidence="6">
    <location>
        <begin position="96"/>
        <end position="123"/>
    </location>
</feature>
<accession>A0ABV4JMN5</accession>
<keyword evidence="2" id="KW-1003">Cell membrane</keyword>
<name>A0ABV4JMN5_9BACT</name>
<dbReference type="InterPro" id="IPR005495">
    <property type="entry name" value="LptG/LptF_permease"/>
</dbReference>
<feature type="transmembrane region" description="Helical" evidence="6">
    <location>
        <begin position="341"/>
        <end position="362"/>
    </location>
</feature>
<keyword evidence="5 6" id="KW-0472">Membrane</keyword>
<feature type="transmembrane region" description="Helical" evidence="6">
    <location>
        <begin position="12"/>
        <end position="30"/>
    </location>
</feature>
<feature type="transmembrane region" description="Helical" evidence="6">
    <location>
        <begin position="50"/>
        <end position="75"/>
    </location>
</feature>
<proteinExistence type="predicted"/>
<organism evidence="7 8">
    <name type="scientific">Halodesulfovibrio aestuarii</name>
    <dbReference type="NCBI Taxonomy" id="126333"/>
    <lineage>
        <taxon>Bacteria</taxon>
        <taxon>Pseudomonadati</taxon>
        <taxon>Thermodesulfobacteriota</taxon>
        <taxon>Desulfovibrionia</taxon>
        <taxon>Desulfovibrionales</taxon>
        <taxon>Desulfovibrionaceae</taxon>
        <taxon>Halodesulfovibrio</taxon>
    </lineage>
</organism>
<evidence type="ECO:0000256" key="5">
    <source>
        <dbReference type="ARBA" id="ARBA00023136"/>
    </source>
</evidence>
<protein>
    <submittedName>
        <fullName evidence="7">LptF/LptG family permease</fullName>
    </submittedName>
</protein>
<dbReference type="Pfam" id="PF03739">
    <property type="entry name" value="LptF_LptG"/>
    <property type="match status" value="1"/>
</dbReference>
<evidence type="ECO:0000256" key="6">
    <source>
        <dbReference type="SAM" id="Phobius"/>
    </source>
</evidence>
<evidence type="ECO:0000256" key="3">
    <source>
        <dbReference type="ARBA" id="ARBA00022692"/>
    </source>
</evidence>
<keyword evidence="4 6" id="KW-1133">Transmembrane helix</keyword>
<evidence type="ECO:0000313" key="7">
    <source>
        <dbReference type="EMBL" id="MEZ6852018.1"/>
    </source>
</evidence>
<evidence type="ECO:0000256" key="2">
    <source>
        <dbReference type="ARBA" id="ARBA00022475"/>
    </source>
</evidence>
<evidence type="ECO:0000256" key="4">
    <source>
        <dbReference type="ARBA" id="ARBA00022989"/>
    </source>
</evidence>
<comment type="subcellular location">
    <subcellularLocation>
        <location evidence="1">Cell membrane</location>
        <topology evidence="1">Multi-pass membrane protein</topology>
    </subcellularLocation>
</comment>
<sequence length="391" mass="43057">MHRQIFKEHVSIFCLAMFSLVFLIVIGKVLQLRELFLGLDIGILEMLKLFGFLIPAVLLMIIPIATMLSVFLTFLRMSSDRELVALKASGVSLYQLLPAPVVFGTLCTLLTLWVSMFGISWGMSNFRSSVLELAQTRAKVVLQPGVFNKSIPNLMIYSRSSSLATGELEHVLVQDTSRDTGGVTIVAPTGKLISDTAQGEIRFVLHDGKIYRQNGNKISVLGFNQYVVRLALSQLVKGVHLGKLRPSGMSYSQLQAIKKDPSIVESESFIHKTDVEIPKRWAMPFACLVLGLFAMPLACAFEGMRQQMGVVMALGNFLVYYSLLSIGMKSGESGSGFSPDITLWIPNVLFGCLAIAGLYFTAKERTVNVTAMITHVLFNRRKGKGDGTCRS</sequence>
<evidence type="ECO:0000256" key="1">
    <source>
        <dbReference type="ARBA" id="ARBA00004651"/>
    </source>
</evidence>
<gene>
    <name evidence="7" type="ORF">AB2Z07_00490</name>
</gene>
<dbReference type="RefSeq" id="WP_027361032.1">
    <property type="nucleotide sequence ID" value="NZ_JBFSOO010000001.1"/>
</dbReference>
<keyword evidence="8" id="KW-1185">Reference proteome</keyword>
<dbReference type="Proteomes" id="UP001568358">
    <property type="component" value="Unassembled WGS sequence"/>
</dbReference>
<keyword evidence="3 6" id="KW-0812">Transmembrane</keyword>
<dbReference type="PANTHER" id="PTHR33529:SF6">
    <property type="entry name" value="YJGP_YJGQ FAMILY PERMEASE"/>
    <property type="match status" value="1"/>
</dbReference>
<reference evidence="7 8" key="1">
    <citation type="submission" date="2024-07" db="EMBL/GenBank/DDBJ databases">
        <title>Active virus-host system and metabolic interactions in a Lokiarchaeon culture.</title>
        <authorList>
            <person name="Ponce Toledo R.I."/>
            <person name="Rodrigues Oliveira T."/>
            <person name="Schleper C."/>
        </authorList>
    </citation>
    <scope>NUCLEOTIDE SEQUENCE [LARGE SCALE GENOMIC DNA]</scope>
    <source>
        <strain evidence="7 8">B35</strain>
    </source>
</reference>
<comment type="caution">
    <text evidence="7">The sequence shown here is derived from an EMBL/GenBank/DDBJ whole genome shotgun (WGS) entry which is preliminary data.</text>
</comment>
<dbReference type="PANTHER" id="PTHR33529">
    <property type="entry name" value="SLR0882 PROTEIN-RELATED"/>
    <property type="match status" value="1"/>
</dbReference>
<evidence type="ECO:0000313" key="8">
    <source>
        <dbReference type="Proteomes" id="UP001568358"/>
    </source>
</evidence>
<dbReference type="EMBL" id="JBFSOO010000001">
    <property type="protein sequence ID" value="MEZ6852018.1"/>
    <property type="molecule type" value="Genomic_DNA"/>
</dbReference>
<feature type="transmembrane region" description="Helical" evidence="6">
    <location>
        <begin position="281"/>
        <end position="301"/>
    </location>
</feature>